<proteinExistence type="predicted"/>
<protein>
    <submittedName>
        <fullName evidence="1">Uncharacterized protein</fullName>
    </submittedName>
</protein>
<sequence>MTKRVLVNLAHKMFTNTGALLCTQFVDWTQVGGWKRVVHVVREPTVAPRARGKSRIWFWRNAYNKRVGESITTRRRRFVESVDGTCFLLNGRRKVERGAHFLLMAREILRGQILTARPIP</sequence>
<organism evidence="1">
    <name type="scientific">Cacopsylla melanoneura</name>
    <dbReference type="NCBI Taxonomy" id="428564"/>
    <lineage>
        <taxon>Eukaryota</taxon>
        <taxon>Metazoa</taxon>
        <taxon>Ecdysozoa</taxon>
        <taxon>Arthropoda</taxon>
        <taxon>Hexapoda</taxon>
        <taxon>Insecta</taxon>
        <taxon>Pterygota</taxon>
        <taxon>Neoptera</taxon>
        <taxon>Paraneoptera</taxon>
        <taxon>Hemiptera</taxon>
        <taxon>Sternorrhyncha</taxon>
        <taxon>Psylloidea</taxon>
        <taxon>Psyllidae</taxon>
        <taxon>Psyllinae</taxon>
        <taxon>Cacopsylla</taxon>
    </lineage>
</organism>
<reference evidence="1" key="1">
    <citation type="submission" date="2021-05" db="EMBL/GenBank/DDBJ databases">
        <authorList>
            <person name="Alioto T."/>
            <person name="Alioto T."/>
            <person name="Gomez Garrido J."/>
        </authorList>
    </citation>
    <scope>NUCLEOTIDE SEQUENCE</scope>
</reference>
<name>A0A8D8XEH7_9HEMI</name>
<dbReference type="AlphaFoldDB" id="A0A8D8XEH7"/>
<accession>A0A8D8XEH7</accession>
<evidence type="ECO:0000313" key="1">
    <source>
        <dbReference type="EMBL" id="CAG6692044.1"/>
    </source>
</evidence>
<dbReference type="EMBL" id="HBUF01305526">
    <property type="protein sequence ID" value="CAG6692044.1"/>
    <property type="molecule type" value="Transcribed_RNA"/>
</dbReference>
<dbReference type="EMBL" id="HBUF01305527">
    <property type="protein sequence ID" value="CAG6692045.1"/>
    <property type="molecule type" value="Transcribed_RNA"/>
</dbReference>